<dbReference type="PANTHER" id="PTHR33293:SF1">
    <property type="entry name" value="INSERTION ELEMENT IS1 1 PROTEIN INSB-RELATED"/>
    <property type="match status" value="1"/>
</dbReference>
<sequence length="294" mass="34039">MFPIEVFRSEASAANLLEQVRWREGLQCPRCQSESVIKYGSYREYQRYRCKNCGRTFNDKTGTIFAHAKISLEKLLFAFYSLLRFNTSIRQLDAELDVSYRSLHRRVERFARTLDAPRIDLVGPVEIDEFYVSAGKKGRERDQPSRSRGLSKRGRGSYDGDKPPVFVLVDRGSDQRYVIPSKSADESTVRLLLDSHEEESLTVYTDGFRAYDPLEKDETYQREAVIHGEGEYVDGDAHVNTCESHASLARRWLSPHRGISKNNLTAYFRLFELRREILRKPGRDALKEIIRTVL</sequence>
<evidence type="ECO:0000256" key="1">
    <source>
        <dbReference type="SAM" id="MobiDB-lite"/>
    </source>
</evidence>
<name>A0A4D6HMJ2_9EURY</name>
<proteinExistence type="predicted"/>
<evidence type="ECO:0000313" key="4">
    <source>
        <dbReference type="Proteomes" id="UP000296822"/>
    </source>
</evidence>
<dbReference type="KEGG" id="nbg:DV706_11510"/>
<dbReference type="RefSeq" id="WP_136350863.1">
    <property type="nucleotide sequence ID" value="NZ_CP031305.1"/>
</dbReference>
<dbReference type="Pfam" id="PF12762">
    <property type="entry name" value="DDE_Tnp_IS1595"/>
    <property type="match status" value="1"/>
</dbReference>
<gene>
    <name evidence="3" type="ORF">DV706_11510</name>
</gene>
<dbReference type="InterPro" id="IPR024445">
    <property type="entry name" value="Tnp_ISXO2-like"/>
</dbReference>
<dbReference type="GeneID" id="39851885"/>
<dbReference type="InterPro" id="IPR051354">
    <property type="entry name" value="Transposase_27_IS1"/>
</dbReference>
<evidence type="ECO:0000259" key="2">
    <source>
        <dbReference type="SMART" id="SM01126"/>
    </source>
</evidence>
<dbReference type="SMART" id="SM01126">
    <property type="entry name" value="DDE_Tnp_IS1595"/>
    <property type="match status" value="1"/>
</dbReference>
<protein>
    <submittedName>
        <fullName evidence="3">IS1595 family transposase</fullName>
    </submittedName>
</protein>
<dbReference type="AlphaFoldDB" id="A0A4D6HMJ2"/>
<dbReference type="PANTHER" id="PTHR33293">
    <property type="entry name" value="INSERTION ELEMENT IS1 1 PROTEIN INSB-RELATED"/>
    <property type="match status" value="1"/>
</dbReference>
<dbReference type="Pfam" id="PF12760">
    <property type="entry name" value="Zn_ribbon_IS1595"/>
    <property type="match status" value="1"/>
</dbReference>
<dbReference type="NCBIfam" id="NF033547">
    <property type="entry name" value="transpos_IS1595"/>
    <property type="match status" value="1"/>
</dbReference>
<organism evidence="3 4">
    <name type="scientific">Natronorubrum bangense</name>
    <dbReference type="NCBI Taxonomy" id="61858"/>
    <lineage>
        <taxon>Archaea</taxon>
        <taxon>Methanobacteriati</taxon>
        <taxon>Methanobacteriota</taxon>
        <taxon>Stenosarchaea group</taxon>
        <taxon>Halobacteria</taxon>
        <taxon>Halobacteriales</taxon>
        <taxon>Natrialbaceae</taxon>
        <taxon>Natronorubrum</taxon>
    </lineage>
</organism>
<dbReference type="Proteomes" id="UP000296822">
    <property type="component" value="Chromosome"/>
</dbReference>
<evidence type="ECO:0000313" key="3">
    <source>
        <dbReference type="EMBL" id="QCC55040.1"/>
    </source>
</evidence>
<feature type="region of interest" description="Disordered" evidence="1">
    <location>
        <begin position="136"/>
        <end position="164"/>
    </location>
</feature>
<feature type="domain" description="ISXO2-like transposase" evidence="2">
    <location>
        <begin position="120"/>
        <end position="276"/>
    </location>
</feature>
<dbReference type="EMBL" id="CP031305">
    <property type="protein sequence ID" value="QCC55040.1"/>
    <property type="molecule type" value="Genomic_DNA"/>
</dbReference>
<accession>A0A4D6HMJ2</accession>
<dbReference type="InterPro" id="IPR024442">
    <property type="entry name" value="Transposase_Zn_ribbon"/>
</dbReference>
<reference evidence="3 4" key="1">
    <citation type="journal article" date="2019" name="Nat. Commun.">
        <title>A new type of DNA phosphorothioation-based antiviral system in archaea.</title>
        <authorList>
            <person name="Xiong L."/>
            <person name="Liu S."/>
            <person name="Chen S."/>
            <person name="Xiao Y."/>
            <person name="Zhu B."/>
            <person name="Gao Y."/>
            <person name="Zhang Y."/>
            <person name="Chen B."/>
            <person name="Luo J."/>
            <person name="Deng Z."/>
            <person name="Chen X."/>
            <person name="Wang L."/>
            <person name="Chen S."/>
        </authorList>
    </citation>
    <scope>NUCLEOTIDE SEQUENCE [LARGE SCALE GENOMIC DNA]</scope>
    <source>
        <strain evidence="3 4">JCM 10635</strain>
    </source>
</reference>